<dbReference type="EMBL" id="KV419409">
    <property type="protein sequence ID" value="KZS92795.1"/>
    <property type="molecule type" value="Genomic_DNA"/>
</dbReference>
<proteinExistence type="predicted"/>
<feature type="region of interest" description="Disordered" evidence="1">
    <location>
        <begin position="399"/>
        <end position="420"/>
    </location>
</feature>
<feature type="region of interest" description="Disordered" evidence="1">
    <location>
        <begin position="215"/>
        <end position="277"/>
    </location>
</feature>
<organism evidence="2 3">
    <name type="scientific">Sistotremastrum niveocremeum HHB9708</name>
    <dbReference type="NCBI Taxonomy" id="1314777"/>
    <lineage>
        <taxon>Eukaryota</taxon>
        <taxon>Fungi</taxon>
        <taxon>Dikarya</taxon>
        <taxon>Basidiomycota</taxon>
        <taxon>Agaricomycotina</taxon>
        <taxon>Agaricomycetes</taxon>
        <taxon>Sistotremastrales</taxon>
        <taxon>Sistotremastraceae</taxon>
        <taxon>Sertulicium</taxon>
        <taxon>Sertulicium niveocremeum</taxon>
    </lineage>
</organism>
<sequence length="420" mass="46617">MAPPRSGHPKHKPSVALPWAGTVQHPLSSQSNSSPNVNVAEPLHPFLIPRLDDNHAIARHANHAVTAQGVPTAAVATPVQTFDSHNQAAVSDRLTQHVAIYNTSFSTFQIPRYEDNGHNDFSSGYDHDPTYPYPTLPAFPPANADGFHTGTSVYGEPSATHRNDLQDHPMDESQLENLTEAVANDVATLDINAPPAPPTAPSLAEYQFTFTVQSAKSAPPPSVPQTISPFRPPTKRTVKIDKLPLSSKRPKVTDSEKPQMTLQQRARRTEIEKKSRHKKIDLEQEIHDFASLAHNSLPRFGPSRSYHFKAAGLRYVSEVARYSVYHHNTAALTYENYLNARINVDPEMQRLLDGIFAPYQHLQDCLTELDRPVDPGELKYLAENIHYFPQILPRSTSGIAEPLPGPSMMPNFQTNHQDVS</sequence>
<feature type="compositionally biased region" description="Polar residues" evidence="1">
    <location>
        <begin position="410"/>
        <end position="420"/>
    </location>
</feature>
<dbReference type="AlphaFoldDB" id="A0A164U072"/>
<evidence type="ECO:0000313" key="3">
    <source>
        <dbReference type="Proteomes" id="UP000076722"/>
    </source>
</evidence>
<evidence type="ECO:0000313" key="2">
    <source>
        <dbReference type="EMBL" id="KZS92795.1"/>
    </source>
</evidence>
<keyword evidence="3" id="KW-1185">Reference proteome</keyword>
<evidence type="ECO:0000256" key="1">
    <source>
        <dbReference type="SAM" id="MobiDB-lite"/>
    </source>
</evidence>
<reference evidence="2 3" key="1">
    <citation type="journal article" date="2016" name="Mol. Biol. Evol.">
        <title>Comparative Genomics of Early-Diverging Mushroom-Forming Fungi Provides Insights into the Origins of Lignocellulose Decay Capabilities.</title>
        <authorList>
            <person name="Nagy L.G."/>
            <person name="Riley R."/>
            <person name="Tritt A."/>
            <person name="Adam C."/>
            <person name="Daum C."/>
            <person name="Floudas D."/>
            <person name="Sun H."/>
            <person name="Yadav J.S."/>
            <person name="Pangilinan J."/>
            <person name="Larsson K.H."/>
            <person name="Matsuura K."/>
            <person name="Barry K."/>
            <person name="Labutti K."/>
            <person name="Kuo R."/>
            <person name="Ohm R.A."/>
            <person name="Bhattacharya S.S."/>
            <person name="Shirouzu T."/>
            <person name="Yoshinaga Y."/>
            <person name="Martin F.M."/>
            <person name="Grigoriev I.V."/>
            <person name="Hibbett D.S."/>
        </authorList>
    </citation>
    <scope>NUCLEOTIDE SEQUENCE [LARGE SCALE GENOMIC DNA]</scope>
    <source>
        <strain evidence="2 3">HHB9708</strain>
    </source>
</reference>
<gene>
    <name evidence="2" type="ORF">SISNIDRAFT_486292</name>
</gene>
<name>A0A164U072_9AGAM</name>
<protein>
    <submittedName>
        <fullName evidence="2">Uncharacterized protein</fullName>
    </submittedName>
</protein>
<accession>A0A164U072</accession>
<dbReference type="Proteomes" id="UP000076722">
    <property type="component" value="Unassembled WGS sequence"/>
</dbReference>